<feature type="compositionally biased region" description="Polar residues" evidence="1">
    <location>
        <begin position="171"/>
        <end position="185"/>
    </location>
</feature>
<feature type="compositionally biased region" description="Basic and acidic residues" evidence="1">
    <location>
        <begin position="228"/>
        <end position="245"/>
    </location>
</feature>
<dbReference type="EMBL" id="HBKQ01019469">
    <property type="protein sequence ID" value="CAE2234194.1"/>
    <property type="molecule type" value="Transcribed_RNA"/>
</dbReference>
<evidence type="ECO:0008006" key="7">
    <source>
        <dbReference type="Google" id="ProtNLM"/>
    </source>
</evidence>
<sequence>MTRHEHHNPFTGSGHGGHLPRRGVGEGLGGGYRSRTGKSESDLSMLSIRNIGDAPDLDDDVGVVSAVGATRALTFKGFRGGKRGKDAGGGSNRGHGNGSAATRSHHRRHLSMSDGGLPRLLSSPSRSPTKGGGVRRRAWTAGDADVTRSIGVGGGLAFAAASVPPIRVLSSDSTNSVESAGSSPSPLDIPSLYAPAHSQPRNSWTQTLEGERRLRPLSPSEESLGPPGDRRGEEEEGRLGGRDDDSIPPSSFSSRLFPRVVPNLAGISGMVVPEEGRGVITESLTPGLFVTNKGDRSFRDEYLTSQENIGDESRNMGCESFEDEYIDTGEEEKRELAPVEERARGNGEHSFDSAWSGVTLLPSLGAHLPPRNESSLAEEEFTDEKVNDSILNARPPSVRPITSKEEPSFGTISGTGTMDSGGDAPVLSSLGVFVDEQLNDHYCKRSAFIADPRFDSLTTSEKMGIARVATLVQSPSDSSAGEGGSFYEDGFEDEGVYYMNSPMQTPQRGMGRGVNDIMDPESVSPGVGSGGIGWTGYDLDGSDKHTGHHVHLGSRHNGIKKKMKTSASFSQNVSIASGSSKKARGDEYQPIYLCGRRVRFLRWPLFRISKPPWSRVSSLIVRHAPCFWCSQRFEIAATDRAILVRLNVLCTCFAAVQVGAGLFLLLVQWSSDGTEEENRKRRESLMPNLWTLNGMVFLLALVGLVLIATMLLTLKVIREVNLAGALRYMWALYWLLPIELLLVLGLFDYHRVTDVWVKHWWATPSLEWFRGHFCYNSTSNTKCIVPIAGGADYLTEDLWCTEYYNATDCRQIRDDAQGKMQTATYAFMTMNGVCGLILIVLLYLALTLLQGIITAPIVASSKQTNVPMWLSLPAVGCLVGGTVFLFSPSSATGDQSGRNVFWIGVTYMTSAGTFFIAALLGWFISVFSVLSNRDKRHKKLAINCFIVTLVLTALSVAAIFSASLIYSANIVDVGFDDQTRGDVACYLDVAKSCTNCDRDVRRCPEWTTEEVVKVLQTQMKQSATLGAILSFYAISALCFGFVLRQHLSRYQIDYV</sequence>
<evidence type="ECO:0000313" key="3">
    <source>
        <dbReference type="EMBL" id="CAE2234188.1"/>
    </source>
</evidence>
<dbReference type="EMBL" id="HBKQ01019471">
    <property type="protein sequence ID" value="CAE2234197.1"/>
    <property type="molecule type" value="Transcribed_RNA"/>
</dbReference>
<evidence type="ECO:0000313" key="5">
    <source>
        <dbReference type="EMBL" id="CAE2234197.1"/>
    </source>
</evidence>
<dbReference type="AlphaFoldDB" id="A0A6U6ETL4"/>
<organism evidence="6">
    <name type="scientific">Odontella aurita</name>
    <dbReference type="NCBI Taxonomy" id="265563"/>
    <lineage>
        <taxon>Eukaryota</taxon>
        <taxon>Sar</taxon>
        <taxon>Stramenopiles</taxon>
        <taxon>Ochrophyta</taxon>
        <taxon>Bacillariophyta</taxon>
        <taxon>Mediophyceae</taxon>
        <taxon>Biddulphiophycidae</taxon>
        <taxon>Eupodiscales</taxon>
        <taxon>Odontellaceae</taxon>
        <taxon>Odontella</taxon>
    </lineage>
</organism>
<feature type="transmembrane region" description="Helical" evidence="2">
    <location>
        <begin position="1023"/>
        <end position="1043"/>
    </location>
</feature>
<feature type="compositionally biased region" description="Gly residues" evidence="1">
    <location>
        <begin position="87"/>
        <end position="97"/>
    </location>
</feature>
<feature type="transmembrane region" description="Helical" evidence="2">
    <location>
        <begin position="866"/>
        <end position="887"/>
    </location>
</feature>
<feature type="transmembrane region" description="Helical" evidence="2">
    <location>
        <begin position="726"/>
        <end position="747"/>
    </location>
</feature>
<dbReference type="EMBL" id="HBKQ01019468">
    <property type="protein sequence ID" value="CAE2234188.1"/>
    <property type="molecule type" value="Transcribed_RNA"/>
</dbReference>
<protein>
    <recommendedName>
        <fullName evidence="7">Transmembrane protein</fullName>
    </recommendedName>
</protein>
<feature type="transmembrane region" description="Helical" evidence="2">
    <location>
        <begin position="907"/>
        <end position="930"/>
    </location>
</feature>
<feature type="transmembrane region" description="Helical" evidence="2">
    <location>
        <begin position="942"/>
        <end position="966"/>
    </location>
</feature>
<feature type="compositionally biased region" description="Low complexity" evidence="1">
    <location>
        <begin position="216"/>
        <end position="227"/>
    </location>
</feature>
<proteinExistence type="predicted"/>
<evidence type="ECO:0000256" key="2">
    <source>
        <dbReference type="SAM" id="Phobius"/>
    </source>
</evidence>
<keyword evidence="2" id="KW-1133">Transmembrane helix</keyword>
<accession>A0A6U6ETL4</accession>
<feature type="compositionally biased region" description="Polar residues" evidence="1">
    <location>
        <begin position="199"/>
        <end position="208"/>
    </location>
</feature>
<feature type="region of interest" description="Disordered" evidence="1">
    <location>
        <begin position="78"/>
        <end position="140"/>
    </location>
</feature>
<evidence type="ECO:0000313" key="6">
    <source>
        <dbReference type="EMBL" id="CAE2234199.1"/>
    </source>
</evidence>
<feature type="transmembrane region" description="Helical" evidence="2">
    <location>
        <begin position="689"/>
        <end position="714"/>
    </location>
</feature>
<keyword evidence="2" id="KW-0472">Membrane</keyword>
<name>A0A6U6ETL4_9STRA</name>
<feature type="transmembrane region" description="Helical" evidence="2">
    <location>
        <begin position="825"/>
        <end position="846"/>
    </location>
</feature>
<dbReference type="EMBL" id="HBKQ01019472">
    <property type="protein sequence ID" value="CAE2234199.1"/>
    <property type="molecule type" value="Transcribed_RNA"/>
</dbReference>
<evidence type="ECO:0000256" key="1">
    <source>
        <dbReference type="SAM" id="MobiDB-lite"/>
    </source>
</evidence>
<gene>
    <name evidence="3" type="ORF">OAUR00152_LOCUS13149</name>
    <name evidence="4" type="ORF">OAUR00152_LOCUS13150</name>
    <name evidence="5" type="ORF">OAUR00152_LOCUS13152</name>
    <name evidence="6" type="ORF">OAUR00152_LOCUS13153</name>
</gene>
<keyword evidence="2" id="KW-0812">Transmembrane</keyword>
<feature type="compositionally biased region" description="Low complexity" evidence="1">
    <location>
        <begin position="117"/>
        <end position="128"/>
    </location>
</feature>
<reference evidence="6" key="1">
    <citation type="submission" date="2021-01" db="EMBL/GenBank/DDBJ databases">
        <authorList>
            <person name="Corre E."/>
            <person name="Pelletier E."/>
            <person name="Niang G."/>
            <person name="Scheremetjew M."/>
            <person name="Finn R."/>
            <person name="Kale V."/>
            <person name="Holt S."/>
            <person name="Cochrane G."/>
            <person name="Meng A."/>
            <person name="Brown T."/>
            <person name="Cohen L."/>
        </authorList>
    </citation>
    <scope>NUCLEOTIDE SEQUENCE</scope>
    <source>
        <strain evidence="6">Isolate 1302-5</strain>
    </source>
</reference>
<feature type="region of interest" description="Disordered" evidence="1">
    <location>
        <begin position="1"/>
        <end position="40"/>
    </location>
</feature>
<feature type="region of interest" description="Disordered" evidence="1">
    <location>
        <begin position="171"/>
        <end position="255"/>
    </location>
</feature>
<evidence type="ECO:0000313" key="4">
    <source>
        <dbReference type="EMBL" id="CAE2234194.1"/>
    </source>
</evidence>